<dbReference type="RefSeq" id="WP_146801300.1">
    <property type="nucleotide sequence ID" value="NZ_VOLP01000052.1"/>
</dbReference>
<dbReference type="EMBL" id="VOLQ01000072">
    <property type="protein sequence ID" value="TWX62714.1"/>
    <property type="molecule type" value="Genomic_DNA"/>
</dbReference>
<keyword evidence="3" id="KW-1185">Reference proteome</keyword>
<evidence type="ECO:0000313" key="3">
    <source>
        <dbReference type="Proteomes" id="UP000321525"/>
    </source>
</evidence>
<dbReference type="Proteomes" id="UP000321917">
    <property type="component" value="Unassembled WGS sequence"/>
</dbReference>
<evidence type="ECO:0000313" key="1">
    <source>
        <dbReference type="EMBL" id="TWX53521.1"/>
    </source>
</evidence>
<evidence type="ECO:0000313" key="4">
    <source>
        <dbReference type="Proteomes" id="UP000321917"/>
    </source>
</evidence>
<name>A0A5C6Q237_9GAMM</name>
<reference evidence="2 4" key="1">
    <citation type="submission" date="2019-07" db="EMBL/GenBank/DDBJ databases">
        <title>Genomes of sea-ice associated Colwellia species.</title>
        <authorList>
            <person name="Bowman J.P."/>
        </authorList>
    </citation>
    <scope>NUCLEOTIDE SEQUENCE [LARGE SCALE GENOMIC DNA]</scope>
    <source>
        <strain evidence="1 3">ACAM 607</strain>
        <strain evidence="2 4">IC036</strain>
    </source>
</reference>
<protein>
    <submittedName>
        <fullName evidence="2">Uncharacterized protein</fullName>
    </submittedName>
</protein>
<sequence length="76" mass="8879">MTNEPDWMNPANDRKTPYTEEELELFVDGFIDGFGDEWEDLKHKLGESMARQKVKDGFITKDEKNLHNIEPDGEVH</sequence>
<proteinExistence type="predicted"/>
<gene>
    <name evidence="1" type="ORF">ESZ26_18745</name>
    <name evidence="2" type="ORF">ESZ27_18650</name>
</gene>
<dbReference type="AlphaFoldDB" id="A0A5C6Q237"/>
<organism evidence="2 4">
    <name type="scientific">Colwellia hornerae</name>
    <dbReference type="NCBI Taxonomy" id="89402"/>
    <lineage>
        <taxon>Bacteria</taxon>
        <taxon>Pseudomonadati</taxon>
        <taxon>Pseudomonadota</taxon>
        <taxon>Gammaproteobacteria</taxon>
        <taxon>Alteromonadales</taxon>
        <taxon>Colwelliaceae</taxon>
        <taxon>Colwellia</taxon>
    </lineage>
</organism>
<comment type="caution">
    <text evidence="2">The sequence shown here is derived from an EMBL/GenBank/DDBJ whole genome shotgun (WGS) entry which is preliminary data.</text>
</comment>
<dbReference type="EMBL" id="VOLR01000054">
    <property type="protein sequence ID" value="TWX53521.1"/>
    <property type="molecule type" value="Genomic_DNA"/>
</dbReference>
<dbReference type="Proteomes" id="UP000321525">
    <property type="component" value="Unassembled WGS sequence"/>
</dbReference>
<accession>A0A5C6Q237</accession>
<evidence type="ECO:0000313" key="2">
    <source>
        <dbReference type="EMBL" id="TWX62714.1"/>
    </source>
</evidence>
<dbReference type="OrthoDB" id="6229767at2"/>